<name>A0A538U882_UNCEI</name>
<organism evidence="2 3">
    <name type="scientific">Eiseniibacteriota bacterium</name>
    <dbReference type="NCBI Taxonomy" id="2212470"/>
    <lineage>
        <taxon>Bacteria</taxon>
        <taxon>Candidatus Eiseniibacteriota</taxon>
    </lineage>
</organism>
<reference evidence="2 3" key="1">
    <citation type="journal article" date="2019" name="Nat. Microbiol.">
        <title>Mediterranean grassland soil C-N compound turnover is dependent on rainfall and depth, and is mediated by genomically divergent microorganisms.</title>
        <authorList>
            <person name="Diamond S."/>
            <person name="Andeer P.F."/>
            <person name="Li Z."/>
            <person name="Crits-Christoph A."/>
            <person name="Burstein D."/>
            <person name="Anantharaman K."/>
            <person name="Lane K.R."/>
            <person name="Thomas B.C."/>
            <person name="Pan C."/>
            <person name="Northen T.R."/>
            <person name="Banfield J.F."/>
        </authorList>
    </citation>
    <scope>NUCLEOTIDE SEQUENCE [LARGE SCALE GENOMIC DNA]</scope>
    <source>
        <strain evidence="2">WS_10</strain>
    </source>
</reference>
<dbReference type="AlphaFoldDB" id="A0A538U882"/>
<evidence type="ECO:0000313" key="3">
    <source>
        <dbReference type="Proteomes" id="UP000319836"/>
    </source>
</evidence>
<evidence type="ECO:0000256" key="1">
    <source>
        <dbReference type="SAM" id="SignalP"/>
    </source>
</evidence>
<sequence length="207" mass="22091">MKLGPVASGLIVGATAGALLMSPAHAAGDHWFGITAGASVPHGYFSDDAKTGTLIGFSYTRMLNGVVGVGADVERHGWEAKSRVNDPAIAIYGPNSRYLLTAWQYMAHVMFIAPMFGHAAAHPYLIGGLGFYNPGFKLDTDLGRDSETSMDTGFHGGGGLLFPGPRGTTLDLFMDFHQYQDRVHPKPAAWTCAGVRINWSVPQALEP</sequence>
<dbReference type="SUPFAM" id="SSF56925">
    <property type="entry name" value="OMPA-like"/>
    <property type="match status" value="1"/>
</dbReference>
<dbReference type="InterPro" id="IPR011250">
    <property type="entry name" value="OMP/PagP_B-barrel"/>
</dbReference>
<feature type="signal peptide" evidence="1">
    <location>
        <begin position="1"/>
        <end position="26"/>
    </location>
</feature>
<accession>A0A538U882</accession>
<proteinExistence type="predicted"/>
<dbReference type="Proteomes" id="UP000319836">
    <property type="component" value="Unassembled WGS sequence"/>
</dbReference>
<gene>
    <name evidence="2" type="ORF">E6K80_03625</name>
</gene>
<dbReference type="EMBL" id="VBPA01000077">
    <property type="protein sequence ID" value="TMQ72112.1"/>
    <property type="molecule type" value="Genomic_DNA"/>
</dbReference>
<keyword evidence="1" id="KW-0732">Signal</keyword>
<evidence type="ECO:0000313" key="2">
    <source>
        <dbReference type="EMBL" id="TMQ72112.1"/>
    </source>
</evidence>
<comment type="caution">
    <text evidence="2">The sequence shown here is derived from an EMBL/GenBank/DDBJ whole genome shotgun (WGS) entry which is preliminary data.</text>
</comment>
<protein>
    <submittedName>
        <fullName evidence="2">Porin family protein</fullName>
    </submittedName>
</protein>
<feature type="chain" id="PRO_5022037965" evidence="1">
    <location>
        <begin position="27"/>
        <end position="207"/>
    </location>
</feature>